<keyword evidence="5 6" id="KW-0720">Serine protease</keyword>
<comment type="similarity">
    <text evidence="1 6">Belongs to the peptidase S1B family.</text>
</comment>
<keyword evidence="10" id="KW-1185">Reference proteome</keyword>
<evidence type="ECO:0000256" key="5">
    <source>
        <dbReference type="ARBA" id="ARBA00022825"/>
    </source>
</evidence>
<dbReference type="RefSeq" id="WP_379863405.1">
    <property type="nucleotide sequence ID" value="NZ_JBHTBW010000006.1"/>
</dbReference>
<proteinExistence type="inferred from homology"/>
<dbReference type="PROSITE" id="PS00673">
    <property type="entry name" value="V8_SER"/>
    <property type="match status" value="1"/>
</dbReference>
<dbReference type="InterPro" id="IPR001254">
    <property type="entry name" value="Trypsin_dom"/>
</dbReference>
<feature type="domain" description="Peptidase S1" evidence="8">
    <location>
        <begin position="114"/>
        <end position="284"/>
    </location>
</feature>
<sequence length="326" mass="36026">MSKKKGIRFTLLSLAMVVALVTMVSAHPASAAWSDKEEVADPHQSVSRSGQAVIMRDHAFDDVVKTKDGAYAKGAKGTGMARPEQAAPSGPVSVKDMGYKERESIIGRDDRTQVTNTGEYPYRAIVYIEFEVDGNRASCSGFLIDPDTVATAGHCVYDPERKRWAEKVKVYPGRNGSDAPYGYAEEVDLYTVDGWKNQGDENFDYGAIKLNREIGNEVGWFGYRWQSNTLVGTKENISGYPGDKPTGTQWQHSDEIRQETATKLFYANDTYGGQSGSPVYNGTDFPDCGICAIAIHAYGTGWDRPYNSGTRMNESIFNNLTNWKNQ</sequence>
<dbReference type="Proteomes" id="UP001596500">
    <property type="component" value="Unassembled WGS sequence"/>
</dbReference>
<accession>A0ABW2RGS7</accession>
<dbReference type="PRINTS" id="PR00839">
    <property type="entry name" value="V8PROTEASE"/>
</dbReference>
<protein>
    <recommendedName>
        <fullName evidence="6">Serine protease</fullName>
        <ecNumber evidence="6">3.4.21.-</ecNumber>
    </recommendedName>
</protein>
<evidence type="ECO:0000256" key="2">
    <source>
        <dbReference type="ARBA" id="ARBA00022670"/>
    </source>
</evidence>
<keyword evidence="3 6" id="KW-0732">Signal</keyword>
<feature type="signal peptide" evidence="6">
    <location>
        <begin position="1"/>
        <end position="31"/>
    </location>
</feature>
<gene>
    <name evidence="9" type="ORF">ACFQNG_03285</name>
</gene>
<evidence type="ECO:0000313" key="9">
    <source>
        <dbReference type="EMBL" id="MFC7440188.1"/>
    </source>
</evidence>
<keyword evidence="4 6" id="KW-0378">Hydrolase</keyword>
<dbReference type="InterPro" id="IPR009003">
    <property type="entry name" value="Peptidase_S1_PA"/>
</dbReference>
<keyword evidence="2 6" id="KW-0645">Protease</keyword>
<dbReference type="InterPro" id="IPR000126">
    <property type="entry name" value="V8_ser_AS"/>
</dbReference>
<reference evidence="10" key="1">
    <citation type="journal article" date="2019" name="Int. J. Syst. Evol. Microbiol.">
        <title>The Global Catalogue of Microorganisms (GCM) 10K type strain sequencing project: providing services to taxonomists for standard genome sequencing and annotation.</title>
        <authorList>
            <consortium name="The Broad Institute Genomics Platform"/>
            <consortium name="The Broad Institute Genome Sequencing Center for Infectious Disease"/>
            <person name="Wu L."/>
            <person name="Ma J."/>
        </authorList>
    </citation>
    <scope>NUCLEOTIDE SEQUENCE [LARGE SCALE GENOMIC DNA]</scope>
    <source>
        <strain evidence="10">CGMCC 1.12942</strain>
    </source>
</reference>
<evidence type="ECO:0000256" key="3">
    <source>
        <dbReference type="ARBA" id="ARBA00022729"/>
    </source>
</evidence>
<evidence type="ECO:0000256" key="6">
    <source>
        <dbReference type="RuleBase" id="RU004296"/>
    </source>
</evidence>
<dbReference type="InterPro" id="IPR008256">
    <property type="entry name" value="Peptidase_S1B"/>
</dbReference>
<dbReference type="InterPro" id="IPR050966">
    <property type="entry name" value="Glutamyl_endopeptidase"/>
</dbReference>
<feature type="chain" id="PRO_5044969417" description="Serine protease" evidence="6">
    <location>
        <begin position="32"/>
        <end position="326"/>
    </location>
</feature>
<evidence type="ECO:0000256" key="7">
    <source>
        <dbReference type="SAM" id="MobiDB-lite"/>
    </source>
</evidence>
<dbReference type="EMBL" id="JBHTBW010000006">
    <property type="protein sequence ID" value="MFC7440188.1"/>
    <property type="molecule type" value="Genomic_DNA"/>
</dbReference>
<evidence type="ECO:0000256" key="1">
    <source>
        <dbReference type="ARBA" id="ARBA00008764"/>
    </source>
</evidence>
<dbReference type="InterPro" id="IPR043504">
    <property type="entry name" value="Peptidase_S1_PA_chymotrypsin"/>
</dbReference>
<evidence type="ECO:0000259" key="8">
    <source>
        <dbReference type="Pfam" id="PF00089"/>
    </source>
</evidence>
<dbReference type="GO" id="GO:0016787">
    <property type="term" value="F:hydrolase activity"/>
    <property type="evidence" value="ECO:0007669"/>
    <property type="project" value="UniProtKB-KW"/>
</dbReference>
<feature type="region of interest" description="Disordered" evidence="7">
    <location>
        <begin position="74"/>
        <end position="94"/>
    </location>
</feature>
<comment type="caution">
    <text evidence="9">The sequence shown here is derived from an EMBL/GenBank/DDBJ whole genome shotgun (WGS) entry which is preliminary data.</text>
</comment>
<evidence type="ECO:0000256" key="4">
    <source>
        <dbReference type="ARBA" id="ARBA00022801"/>
    </source>
</evidence>
<dbReference type="SUPFAM" id="SSF50494">
    <property type="entry name" value="Trypsin-like serine proteases"/>
    <property type="match status" value="1"/>
</dbReference>
<name>A0ABW2RGS7_9BACL</name>
<dbReference type="Gene3D" id="2.40.10.10">
    <property type="entry name" value="Trypsin-like serine proteases"/>
    <property type="match status" value="2"/>
</dbReference>
<dbReference type="Pfam" id="PF00089">
    <property type="entry name" value="Trypsin"/>
    <property type="match status" value="1"/>
</dbReference>
<dbReference type="PANTHER" id="PTHR15462">
    <property type="entry name" value="SERINE PROTEASE"/>
    <property type="match status" value="1"/>
</dbReference>
<evidence type="ECO:0000313" key="10">
    <source>
        <dbReference type="Proteomes" id="UP001596500"/>
    </source>
</evidence>
<dbReference type="PANTHER" id="PTHR15462:SF8">
    <property type="entry name" value="SERINE PROTEASE"/>
    <property type="match status" value="1"/>
</dbReference>
<organism evidence="9 10">
    <name type="scientific">Laceyella putida</name>
    <dbReference type="NCBI Taxonomy" id="110101"/>
    <lineage>
        <taxon>Bacteria</taxon>
        <taxon>Bacillati</taxon>
        <taxon>Bacillota</taxon>
        <taxon>Bacilli</taxon>
        <taxon>Bacillales</taxon>
        <taxon>Thermoactinomycetaceae</taxon>
        <taxon>Laceyella</taxon>
    </lineage>
</organism>
<dbReference type="EC" id="3.4.21.-" evidence="6"/>